<dbReference type="SUPFAM" id="SSF52833">
    <property type="entry name" value="Thioredoxin-like"/>
    <property type="match status" value="1"/>
</dbReference>
<dbReference type="Proteomes" id="UP001215280">
    <property type="component" value="Unassembled WGS sequence"/>
</dbReference>
<gene>
    <name evidence="1" type="ORF">DFH07DRAFT_880425</name>
</gene>
<comment type="caution">
    <text evidence="1">The sequence shown here is derived from an EMBL/GenBank/DDBJ whole genome shotgun (WGS) entry which is preliminary data.</text>
</comment>
<dbReference type="Gene3D" id="3.40.30.10">
    <property type="entry name" value="Glutaredoxin"/>
    <property type="match status" value="1"/>
</dbReference>
<dbReference type="InterPro" id="IPR036249">
    <property type="entry name" value="Thioredoxin-like_sf"/>
</dbReference>
<keyword evidence="2" id="KW-1185">Reference proteome</keyword>
<sequence>MLRRRGGIPFDARLRTVPAGSSSLILSGGPLLSPTMLPKLRARLGAVFSTAPPELHGSVASHRSYILLNAPFPPSNFPSRFSTPVQRALQLRVTRWGGIVNFVWTGSPNATDSESTSVTAFSPLGGHIHFPALSLSNVDEVAENLRQHATVPPVSPALSDAQIHMYVCTHGARDCRCGNTGGKVFQTLRAELDRRVLADPNGPAKDVVLGEVGHVGGHTFAANLLVFPHGEWLGLLTPDDVPRVLDTILSTEIRPLISADPPMCHQFWRGRMGLGKDEQLSLHASHS</sequence>
<dbReference type="EMBL" id="JARJLG010000025">
    <property type="protein sequence ID" value="KAJ7769678.1"/>
    <property type="molecule type" value="Genomic_DNA"/>
</dbReference>
<organism evidence="1 2">
    <name type="scientific">Mycena maculata</name>
    <dbReference type="NCBI Taxonomy" id="230809"/>
    <lineage>
        <taxon>Eukaryota</taxon>
        <taxon>Fungi</taxon>
        <taxon>Dikarya</taxon>
        <taxon>Basidiomycota</taxon>
        <taxon>Agaricomycotina</taxon>
        <taxon>Agaricomycetes</taxon>
        <taxon>Agaricomycetidae</taxon>
        <taxon>Agaricales</taxon>
        <taxon>Marasmiineae</taxon>
        <taxon>Mycenaceae</taxon>
        <taxon>Mycena</taxon>
    </lineage>
</organism>
<proteinExistence type="predicted"/>
<dbReference type="PANTHER" id="PTHR31902:SF14">
    <property type="entry name" value="ACTIN PATCHES DISTAL PROTEIN 1"/>
    <property type="match status" value="1"/>
</dbReference>
<protein>
    <submittedName>
        <fullName evidence="1">Sucrase/ferredoxin-like-domain-containing protein</fullName>
    </submittedName>
</protein>
<accession>A0AAD7JQA5</accession>
<evidence type="ECO:0000313" key="2">
    <source>
        <dbReference type="Proteomes" id="UP001215280"/>
    </source>
</evidence>
<dbReference type="InterPro" id="IPR009737">
    <property type="entry name" value="Aim32/Apd1-like"/>
</dbReference>
<evidence type="ECO:0000313" key="1">
    <source>
        <dbReference type="EMBL" id="KAJ7769678.1"/>
    </source>
</evidence>
<dbReference type="AlphaFoldDB" id="A0AAD7JQA5"/>
<dbReference type="Pfam" id="PF06999">
    <property type="entry name" value="Suc_Fer-like"/>
    <property type="match status" value="1"/>
</dbReference>
<dbReference type="PANTHER" id="PTHR31902">
    <property type="entry name" value="ACTIN PATCHES DISTAL PROTEIN 1"/>
    <property type="match status" value="1"/>
</dbReference>
<name>A0AAD7JQA5_9AGAR</name>
<reference evidence="1" key="1">
    <citation type="submission" date="2023-03" db="EMBL/GenBank/DDBJ databases">
        <title>Massive genome expansion in bonnet fungi (Mycena s.s.) driven by repeated elements and novel gene families across ecological guilds.</title>
        <authorList>
            <consortium name="Lawrence Berkeley National Laboratory"/>
            <person name="Harder C.B."/>
            <person name="Miyauchi S."/>
            <person name="Viragh M."/>
            <person name="Kuo A."/>
            <person name="Thoen E."/>
            <person name="Andreopoulos B."/>
            <person name="Lu D."/>
            <person name="Skrede I."/>
            <person name="Drula E."/>
            <person name="Henrissat B."/>
            <person name="Morin E."/>
            <person name="Kohler A."/>
            <person name="Barry K."/>
            <person name="LaButti K."/>
            <person name="Morin E."/>
            <person name="Salamov A."/>
            <person name="Lipzen A."/>
            <person name="Mereny Z."/>
            <person name="Hegedus B."/>
            <person name="Baldrian P."/>
            <person name="Stursova M."/>
            <person name="Weitz H."/>
            <person name="Taylor A."/>
            <person name="Grigoriev I.V."/>
            <person name="Nagy L.G."/>
            <person name="Martin F."/>
            <person name="Kauserud H."/>
        </authorList>
    </citation>
    <scope>NUCLEOTIDE SEQUENCE</scope>
    <source>
        <strain evidence="1">CBHHK188m</strain>
    </source>
</reference>